<dbReference type="OMA" id="CCGSCDR"/>
<dbReference type="Proteomes" id="UP000215914">
    <property type="component" value="Chromosome 13"/>
</dbReference>
<proteinExistence type="predicted"/>
<dbReference type="InParanoid" id="A0A251SN03"/>
<keyword evidence="1" id="KW-0479">Metal-binding</keyword>
<keyword evidence="7" id="KW-1185">Reference proteome</keyword>
<dbReference type="Gramene" id="mRNA:HanXRQr2_Chr13g0565711">
    <property type="protein sequence ID" value="mRNA:HanXRQr2_Chr13g0565711"/>
    <property type="gene ID" value="HanXRQr2_Chr13g0565711"/>
</dbReference>
<dbReference type="EMBL" id="MNCJ02000328">
    <property type="protein sequence ID" value="KAF5771505.1"/>
    <property type="molecule type" value="Genomic_DNA"/>
</dbReference>
<dbReference type="GO" id="GO:0004842">
    <property type="term" value="F:ubiquitin-protein transferase activity"/>
    <property type="evidence" value="ECO:0000318"/>
    <property type="project" value="GO_Central"/>
</dbReference>
<dbReference type="PIRSF" id="PIRSF036836">
    <property type="entry name" value="RNase_bind_SBP1"/>
    <property type="match status" value="1"/>
</dbReference>
<dbReference type="InterPro" id="IPR013083">
    <property type="entry name" value="Znf_RING/FYVE/PHD"/>
</dbReference>
<organism evidence="6 7">
    <name type="scientific">Helianthus annuus</name>
    <name type="common">Common sunflower</name>
    <dbReference type="NCBI Taxonomy" id="4232"/>
    <lineage>
        <taxon>Eukaryota</taxon>
        <taxon>Viridiplantae</taxon>
        <taxon>Streptophyta</taxon>
        <taxon>Embryophyta</taxon>
        <taxon>Tracheophyta</taxon>
        <taxon>Spermatophyta</taxon>
        <taxon>Magnoliopsida</taxon>
        <taxon>eudicotyledons</taxon>
        <taxon>Gunneridae</taxon>
        <taxon>Pentapetalae</taxon>
        <taxon>asterids</taxon>
        <taxon>campanulids</taxon>
        <taxon>Asterales</taxon>
        <taxon>Asteraceae</taxon>
        <taxon>Asteroideae</taxon>
        <taxon>Heliantheae alliance</taxon>
        <taxon>Heliantheae</taxon>
        <taxon>Helianthus</taxon>
    </lineage>
</organism>
<dbReference type="PANTHER" id="PTHR42647">
    <property type="entry name" value="SBP (S-RIBONUCLEASE BINDING PROTEIN) FAMILY PROTEIN"/>
    <property type="match status" value="1"/>
</dbReference>
<reference evidence="5 7" key="1">
    <citation type="journal article" date="2017" name="Nature">
        <title>The sunflower genome provides insights into oil metabolism, flowering and Asterid evolution.</title>
        <authorList>
            <person name="Badouin H."/>
            <person name="Gouzy J."/>
            <person name="Grassa C.J."/>
            <person name="Murat F."/>
            <person name="Staton S.E."/>
            <person name="Cottret L."/>
            <person name="Lelandais-Briere C."/>
            <person name="Owens G.L."/>
            <person name="Carrere S."/>
            <person name="Mayjonade B."/>
            <person name="Legrand L."/>
            <person name="Gill N."/>
            <person name="Kane N.C."/>
            <person name="Bowers J.E."/>
            <person name="Hubner S."/>
            <person name="Bellec A."/>
            <person name="Berard A."/>
            <person name="Berges H."/>
            <person name="Blanchet N."/>
            <person name="Boniface M.C."/>
            <person name="Brunel D."/>
            <person name="Catrice O."/>
            <person name="Chaidir N."/>
            <person name="Claudel C."/>
            <person name="Donnadieu C."/>
            <person name="Faraut T."/>
            <person name="Fievet G."/>
            <person name="Helmstetter N."/>
            <person name="King M."/>
            <person name="Knapp S.J."/>
            <person name="Lai Z."/>
            <person name="Le Paslier M.C."/>
            <person name="Lippi Y."/>
            <person name="Lorenzon L."/>
            <person name="Mandel J.R."/>
            <person name="Marage G."/>
            <person name="Marchand G."/>
            <person name="Marquand E."/>
            <person name="Bret-Mestries E."/>
            <person name="Morien E."/>
            <person name="Nambeesan S."/>
            <person name="Nguyen T."/>
            <person name="Pegot-Espagnet P."/>
            <person name="Pouilly N."/>
            <person name="Raftis F."/>
            <person name="Sallet E."/>
            <person name="Schiex T."/>
            <person name="Thomas J."/>
            <person name="Vandecasteele C."/>
            <person name="Vares D."/>
            <person name="Vear F."/>
            <person name="Vautrin S."/>
            <person name="Crespi M."/>
            <person name="Mangin B."/>
            <person name="Burke J.M."/>
            <person name="Salse J."/>
            <person name="Munos S."/>
            <person name="Vincourt P."/>
            <person name="Rieseberg L.H."/>
            <person name="Langlade N.B."/>
        </authorList>
    </citation>
    <scope>NUCLEOTIDE SEQUENCE [LARGE SCALE GENOMIC DNA]</scope>
    <source>
        <strain evidence="7">cv. SF193</strain>
        <tissue evidence="5">Leaves</tissue>
    </source>
</reference>
<dbReference type="GO" id="GO:0008270">
    <property type="term" value="F:zinc ion binding"/>
    <property type="evidence" value="ECO:0007669"/>
    <property type="project" value="UniProtKB-KW"/>
</dbReference>
<name>A0A251SN03_HELAN</name>
<keyword evidence="2" id="KW-0863">Zinc-finger</keyword>
<dbReference type="STRING" id="4232.A0A251SN03"/>
<sequence>MAVQAQFFSDPPYQNYYYNNNNNNNNMGFSQDWPFMSGFGDHNNKPISSSSLSQYQQQQDQTFQDSQKIMNSHHNLVSSSISRMNGFQGLSSELERQRLEMDYFLHFQNEKLKAVLNEETRKREMIMMHNYESKMKAILDTKEEALNTAKMRTKELQNYLSMAEKEANNWERKAMETEVMMTELHTKLKQARARSHEDAESVCGGGNDDHEEEEQERQKRMVCKVCHVRRSCVLMLPCRHLCCCSGCEGLLMFCPVCESVKNGSLEVFFGLGG</sequence>
<protein>
    <submittedName>
        <fullName evidence="5 6">E3 ubiquitin-protein ligase BOI</fullName>
    </submittedName>
</protein>
<dbReference type="FunFam" id="3.30.40.10:FF:000239">
    <property type="entry name" value="probable BOI-related E3 ubiquitin-protein ligase 2"/>
    <property type="match status" value="1"/>
</dbReference>
<feature type="coiled-coil region" evidence="4">
    <location>
        <begin position="128"/>
        <end position="180"/>
    </location>
</feature>
<gene>
    <name evidence="6" type="ORF">HannXRQ_Chr13g0387141</name>
    <name evidence="5" type="ORF">HanXRQr2_Chr13g0565711</name>
</gene>
<dbReference type="Gene3D" id="3.30.40.10">
    <property type="entry name" value="Zinc/RING finger domain, C3HC4 (zinc finger)"/>
    <property type="match status" value="1"/>
</dbReference>
<dbReference type="Pfam" id="PF13920">
    <property type="entry name" value="zf-C3HC4_3"/>
    <property type="match status" value="1"/>
</dbReference>
<dbReference type="PANTHER" id="PTHR42647:SF71">
    <property type="entry name" value="E3 UBIQUITIN-PROTEIN LIGASE BOI"/>
    <property type="match status" value="1"/>
</dbReference>
<dbReference type="EMBL" id="CM007902">
    <property type="protein sequence ID" value="OTG00094.1"/>
    <property type="molecule type" value="Genomic_DNA"/>
</dbReference>
<reference evidence="6" key="2">
    <citation type="submission" date="2017-02" db="EMBL/GenBank/DDBJ databases">
        <title>Sunflower complete genome.</title>
        <authorList>
            <person name="Langlade N."/>
            <person name="Munos S."/>
        </authorList>
    </citation>
    <scope>NUCLEOTIDE SEQUENCE [LARGE SCALE GENOMIC DNA]</scope>
    <source>
        <tissue evidence="6">Leaves</tissue>
    </source>
</reference>
<evidence type="ECO:0000256" key="1">
    <source>
        <dbReference type="ARBA" id="ARBA00022723"/>
    </source>
</evidence>
<evidence type="ECO:0000313" key="5">
    <source>
        <dbReference type="EMBL" id="KAF5771505.1"/>
    </source>
</evidence>
<dbReference type="AlphaFoldDB" id="A0A251SN03"/>
<evidence type="ECO:0000313" key="6">
    <source>
        <dbReference type="EMBL" id="OTG00094.1"/>
    </source>
</evidence>
<evidence type="ECO:0000256" key="2">
    <source>
        <dbReference type="ARBA" id="ARBA00022771"/>
    </source>
</evidence>
<reference evidence="5" key="3">
    <citation type="submission" date="2020-06" db="EMBL/GenBank/DDBJ databases">
        <title>Helianthus annuus Genome sequencing and assembly Release 2.</title>
        <authorList>
            <person name="Gouzy J."/>
            <person name="Langlade N."/>
            <person name="Munos S."/>
        </authorList>
    </citation>
    <scope>NUCLEOTIDE SEQUENCE</scope>
    <source>
        <tissue evidence="5">Leaves</tissue>
    </source>
</reference>
<keyword evidence="3" id="KW-0862">Zinc</keyword>
<evidence type="ECO:0000256" key="4">
    <source>
        <dbReference type="SAM" id="Coils"/>
    </source>
</evidence>
<keyword evidence="4" id="KW-0175">Coiled coil</keyword>
<evidence type="ECO:0000313" key="7">
    <source>
        <dbReference type="Proteomes" id="UP000215914"/>
    </source>
</evidence>
<evidence type="ECO:0000256" key="3">
    <source>
        <dbReference type="ARBA" id="ARBA00022833"/>
    </source>
</evidence>
<dbReference type="OrthoDB" id="1711136at2759"/>
<accession>A0A251SN03</accession>